<proteinExistence type="predicted"/>
<reference evidence="2" key="1">
    <citation type="submission" date="2021-10" db="EMBL/GenBank/DDBJ databases">
        <title>Tropical sea cucumber genome reveals ecological adaptation and Cuvierian tubules defense mechanism.</title>
        <authorList>
            <person name="Chen T."/>
        </authorList>
    </citation>
    <scope>NUCLEOTIDE SEQUENCE</scope>
    <source>
        <strain evidence="2">Nanhai2018</strain>
        <tissue evidence="2">Muscle</tissue>
    </source>
</reference>
<evidence type="ECO:0000313" key="3">
    <source>
        <dbReference type="Proteomes" id="UP001152320"/>
    </source>
</evidence>
<keyword evidence="3" id="KW-1185">Reference proteome</keyword>
<evidence type="ECO:0000256" key="1">
    <source>
        <dbReference type="SAM" id="MobiDB-lite"/>
    </source>
</evidence>
<dbReference type="AlphaFoldDB" id="A0A9Q1HJF4"/>
<sequence length="72" mass="8390">MAEDDRYEQYNYDDAPVKGGSSGKGRTKKEIHEKEHMFEEKKTAKTGRKVEDQITNAEKKQKEKLKKQSSKD</sequence>
<protein>
    <submittedName>
        <fullName evidence="2">Uncharacterized protein</fullName>
    </submittedName>
</protein>
<dbReference type="Pfam" id="PF10195">
    <property type="entry name" value="Phospho_p8"/>
    <property type="match status" value="1"/>
</dbReference>
<gene>
    <name evidence="2" type="ORF">HOLleu_00083</name>
</gene>
<dbReference type="Proteomes" id="UP001152320">
    <property type="component" value="Chromosome 1"/>
</dbReference>
<evidence type="ECO:0000313" key="2">
    <source>
        <dbReference type="EMBL" id="KAJ8047955.1"/>
    </source>
</evidence>
<organism evidence="2 3">
    <name type="scientific">Holothuria leucospilota</name>
    <name type="common">Black long sea cucumber</name>
    <name type="synonym">Mertensiothuria leucospilota</name>
    <dbReference type="NCBI Taxonomy" id="206669"/>
    <lineage>
        <taxon>Eukaryota</taxon>
        <taxon>Metazoa</taxon>
        <taxon>Echinodermata</taxon>
        <taxon>Eleutherozoa</taxon>
        <taxon>Echinozoa</taxon>
        <taxon>Holothuroidea</taxon>
        <taxon>Aspidochirotacea</taxon>
        <taxon>Aspidochirotida</taxon>
        <taxon>Holothuriidae</taxon>
        <taxon>Holothuria</taxon>
    </lineage>
</organism>
<feature type="region of interest" description="Disordered" evidence="1">
    <location>
        <begin position="1"/>
        <end position="72"/>
    </location>
</feature>
<feature type="compositionally biased region" description="Basic and acidic residues" evidence="1">
    <location>
        <begin position="28"/>
        <end position="61"/>
    </location>
</feature>
<accession>A0A9Q1HJF4</accession>
<name>A0A9Q1HJF4_HOLLE</name>
<comment type="caution">
    <text evidence="2">The sequence shown here is derived from an EMBL/GenBank/DDBJ whole genome shotgun (WGS) entry which is preliminary data.</text>
</comment>
<dbReference type="EMBL" id="JAIZAY010000001">
    <property type="protein sequence ID" value="KAJ8047955.1"/>
    <property type="molecule type" value="Genomic_DNA"/>
</dbReference>
<feature type="compositionally biased region" description="Basic residues" evidence="1">
    <location>
        <begin position="62"/>
        <end position="72"/>
    </location>
</feature>
<dbReference type="InterPro" id="IPR018792">
    <property type="entry name" value="NUPR1-like"/>
</dbReference>